<organism evidence="1 2">
    <name type="scientific">Spirosoma foliorum</name>
    <dbReference type="NCBI Taxonomy" id="2710596"/>
    <lineage>
        <taxon>Bacteria</taxon>
        <taxon>Pseudomonadati</taxon>
        <taxon>Bacteroidota</taxon>
        <taxon>Cytophagia</taxon>
        <taxon>Cytophagales</taxon>
        <taxon>Cytophagaceae</taxon>
        <taxon>Spirosoma</taxon>
    </lineage>
</organism>
<evidence type="ECO:0000313" key="2">
    <source>
        <dbReference type="Proteomes" id="UP000515369"/>
    </source>
</evidence>
<sequence>MNHLLHIIGKTCQLSILLFLCINGQAQGIKPRLMVIPADDLLKRLNCLKYITINGVTFLERDYQKAFADQIDLRFACAAIADQFAKQGFLLEDLEHSLKELHNTNITSDIRNLQSDALTQVLNQVRPDVVLELSYQMQKRNATNRLIFVLAAKDSYTNKVIKAIANPGLASLEDNVPVLLTDQVLNNMNTFLNGINEHEEDIQTNGRTIKLMVSIAGSTEFELSNECSTTGVPYRDMILTLIEKYKQPDSESPNTKPGETDKLVQFINIRIPYLDTKKKKGISARDWVNLMQADLQKICGVKVKNASQGLGEGHIILSR</sequence>
<keyword evidence="2" id="KW-1185">Reference proteome</keyword>
<protein>
    <submittedName>
        <fullName evidence="1">Uncharacterized protein</fullName>
    </submittedName>
</protein>
<gene>
    <name evidence="1" type="ORF">H3H32_27785</name>
</gene>
<accession>A0A7G5GS78</accession>
<name>A0A7G5GS78_9BACT</name>
<dbReference type="RefSeq" id="WP_182458999.1">
    <property type="nucleotide sequence ID" value="NZ_CP059732.1"/>
</dbReference>
<evidence type="ECO:0000313" key="1">
    <source>
        <dbReference type="EMBL" id="QMW01720.1"/>
    </source>
</evidence>
<dbReference type="Proteomes" id="UP000515369">
    <property type="component" value="Chromosome"/>
</dbReference>
<dbReference type="Pfam" id="PF19672">
    <property type="entry name" value="DUF6175"/>
    <property type="match status" value="1"/>
</dbReference>
<dbReference type="KEGG" id="sfol:H3H32_27785"/>
<proteinExistence type="predicted"/>
<dbReference type="AlphaFoldDB" id="A0A7G5GS78"/>
<reference evidence="1 2" key="1">
    <citation type="submission" date="2020-07" db="EMBL/GenBank/DDBJ databases">
        <title>Spirosoma foliorum sp. nov., isolated from the leaves on the Nejang mountain Korea, Republic of.</title>
        <authorList>
            <person name="Ho H."/>
            <person name="Lee Y.-J."/>
            <person name="Nurcahyanto D.-A."/>
            <person name="Kim S.-G."/>
        </authorList>
    </citation>
    <scope>NUCLEOTIDE SEQUENCE [LARGE SCALE GENOMIC DNA]</scope>
    <source>
        <strain evidence="1 2">PL0136</strain>
    </source>
</reference>
<dbReference type="EMBL" id="CP059732">
    <property type="protein sequence ID" value="QMW01720.1"/>
    <property type="molecule type" value="Genomic_DNA"/>
</dbReference>
<dbReference type="InterPro" id="IPR046173">
    <property type="entry name" value="DUF6175"/>
</dbReference>